<reference evidence="1 2" key="1">
    <citation type="submission" date="2018-05" db="EMBL/GenBank/DDBJ databases">
        <title>Genomic Encyclopedia of Archaeal and Bacterial Type Strains, Phase II (KMG-II): from individual species to whole genera.</title>
        <authorList>
            <person name="Goeker M."/>
        </authorList>
    </citation>
    <scope>NUCLEOTIDE SEQUENCE [LARGE SCALE GENOMIC DNA]</scope>
    <source>
        <strain evidence="1 2">DSM 23514</strain>
    </source>
</reference>
<gene>
    <name evidence="1" type="ORF">LX92_01940</name>
</gene>
<accession>A0A316EMY4</accession>
<evidence type="ECO:0000313" key="1">
    <source>
        <dbReference type="EMBL" id="PWK24350.1"/>
    </source>
</evidence>
<dbReference type="AlphaFoldDB" id="A0A316EMY4"/>
<name>A0A316EMY4_9FLAO</name>
<protein>
    <submittedName>
        <fullName evidence="1">Uncharacterized protein</fullName>
    </submittedName>
</protein>
<sequence>MKLIYKNNYGACYRINNTSNPTCKLQIVIDTVRIFISEKEMDYLLEIIRNSQEPCNCQDCNGNRCNKIWTTSPWIDVCIKVNDDILEHMEDLILGTQFILNMDATLEKCKIK</sequence>
<organism evidence="1 2">
    <name type="scientific">Maribacter polysiphoniae</name>
    <dbReference type="NCBI Taxonomy" id="429344"/>
    <lineage>
        <taxon>Bacteria</taxon>
        <taxon>Pseudomonadati</taxon>
        <taxon>Bacteroidota</taxon>
        <taxon>Flavobacteriia</taxon>
        <taxon>Flavobacteriales</taxon>
        <taxon>Flavobacteriaceae</taxon>
        <taxon>Maribacter</taxon>
    </lineage>
</organism>
<dbReference type="Proteomes" id="UP000245667">
    <property type="component" value="Unassembled WGS sequence"/>
</dbReference>
<proteinExistence type="predicted"/>
<dbReference type="EMBL" id="QGGQ01000003">
    <property type="protein sequence ID" value="PWK24350.1"/>
    <property type="molecule type" value="Genomic_DNA"/>
</dbReference>
<evidence type="ECO:0000313" key="2">
    <source>
        <dbReference type="Proteomes" id="UP000245667"/>
    </source>
</evidence>
<comment type="caution">
    <text evidence="1">The sequence shown here is derived from an EMBL/GenBank/DDBJ whole genome shotgun (WGS) entry which is preliminary data.</text>
</comment>